<keyword evidence="1" id="KW-0645">Protease</keyword>
<protein>
    <submittedName>
        <fullName evidence="1">Serine carboxypeptidase S28 family protein</fullName>
    </submittedName>
</protein>
<comment type="caution">
    <text evidence="1">The sequence shown here is derived from an EMBL/GenBank/DDBJ whole genome shotgun (WGS) entry which is preliminary data.</text>
</comment>
<reference evidence="1" key="1">
    <citation type="journal article" date="2019" name="Sci. Rep.">
        <title>Draft genome of Tanacetum cinerariifolium, the natural source of mosquito coil.</title>
        <authorList>
            <person name="Yamashiro T."/>
            <person name="Shiraishi A."/>
            <person name="Satake H."/>
            <person name="Nakayama K."/>
        </authorList>
    </citation>
    <scope>NUCLEOTIDE SEQUENCE</scope>
</reference>
<dbReference type="PANTHER" id="PTHR37610:SF6">
    <property type="entry name" value="GAG-POLYPEPTIDE OF LTR COPIA-TYPE-RELATED"/>
    <property type="match status" value="1"/>
</dbReference>
<organism evidence="1">
    <name type="scientific">Tanacetum cinerariifolium</name>
    <name type="common">Dalmatian daisy</name>
    <name type="synonym">Chrysanthemum cinerariifolium</name>
    <dbReference type="NCBI Taxonomy" id="118510"/>
    <lineage>
        <taxon>Eukaryota</taxon>
        <taxon>Viridiplantae</taxon>
        <taxon>Streptophyta</taxon>
        <taxon>Embryophyta</taxon>
        <taxon>Tracheophyta</taxon>
        <taxon>Spermatophyta</taxon>
        <taxon>Magnoliopsida</taxon>
        <taxon>eudicotyledons</taxon>
        <taxon>Gunneridae</taxon>
        <taxon>Pentapetalae</taxon>
        <taxon>asterids</taxon>
        <taxon>campanulids</taxon>
        <taxon>Asterales</taxon>
        <taxon>Asteraceae</taxon>
        <taxon>Asteroideae</taxon>
        <taxon>Anthemideae</taxon>
        <taxon>Anthemidinae</taxon>
        <taxon>Tanacetum</taxon>
    </lineage>
</organism>
<name>A0A6L2P4V9_TANCI</name>
<dbReference type="PANTHER" id="PTHR37610">
    <property type="entry name" value="CCHC-TYPE DOMAIN-CONTAINING PROTEIN"/>
    <property type="match status" value="1"/>
</dbReference>
<proteinExistence type="predicted"/>
<dbReference type="AlphaFoldDB" id="A0A6L2P4V9"/>
<gene>
    <name evidence="1" type="ORF">Tci_065448</name>
</gene>
<keyword evidence="1" id="KW-0378">Hydrolase</keyword>
<dbReference type="GO" id="GO:0004180">
    <property type="term" value="F:carboxypeptidase activity"/>
    <property type="evidence" value="ECO:0007669"/>
    <property type="project" value="UniProtKB-KW"/>
</dbReference>
<dbReference type="EMBL" id="BKCJ010010862">
    <property type="protein sequence ID" value="GEU93470.1"/>
    <property type="molecule type" value="Genomic_DNA"/>
</dbReference>
<keyword evidence="1" id="KW-0121">Carboxypeptidase</keyword>
<evidence type="ECO:0000313" key="1">
    <source>
        <dbReference type="EMBL" id="GEU93470.1"/>
    </source>
</evidence>
<dbReference type="Pfam" id="PF14223">
    <property type="entry name" value="Retrotran_gag_2"/>
    <property type="match status" value="1"/>
</dbReference>
<sequence length="142" mass="16503">MEIGLSTKRKLGFVRGIVIEMNDPVQAELWDTCNNVVISWIMNSVSDSIAKSIMFVGTASEIWNQLEKRFALSNGSRKYKLNREIYFVKQKGSCISEYYTRMKCIWEELDSMTQLPILTNVTHEVRNFLNALSSHKEELRLF</sequence>
<accession>A0A6L2P4V9</accession>